<keyword evidence="1" id="KW-1133">Transmembrane helix</keyword>
<comment type="caution">
    <text evidence="2">The sequence shown here is derived from an EMBL/GenBank/DDBJ whole genome shotgun (WGS) entry which is preliminary data.</text>
</comment>
<organism evidence="2 3">
    <name type="scientific">Lentilactobacillus parafarraginis DSM 18390 = JCM 14109</name>
    <dbReference type="NCBI Taxonomy" id="1423786"/>
    <lineage>
        <taxon>Bacteria</taxon>
        <taxon>Bacillati</taxon>
        <taxon>Bacillota</taxon>
        <taxon>Bacilli</taxon>
        <taxon>Lactobacillales</taxon>
        <taxon>Lactobacillaceae</taxon>
        <taxon>Lentilactobacillus</taxon>
    </lineage>
</organism>
<evidence type="ECO:0000256" key="1">
    <source>
        <dbReference type="SAM" id="Phobius"/>
    </source>
</evidence>
<evidence type="ECO:0000313" key="3">
    <source>
        <dbReference type="Proteomes" id="UP000051010"/>
    </source>
</evidence>
<sequence>MSKNLTQIHRALRKAILEFYERQSFIFHWVNHVPGKIVNSRVLSKLLGGSRSFTLLNLFFPKILVSSISIFNGVYVTVLLGISSSLKVLGLGSGFSLKESVKEAVNESVESLSGTRMENNDLDISQKNGDQSSITIRNGLTNIEYYARLSPLELLKEFSFLFEAGKNELMVNDSDEFEANYLQYLRENELHYNIEIIGVGVLGPNELKLPKIIKVISTEGYPYMYPPYFSRDQMRAYLKGNSEEHQWKTPIPFP</sequence>
<keyword evidence="1" id="KW-0812">Transmembrane</keyword>
<dbReference type="PATRIC" id="fig|1423786.4.peg.794"/>
<evidence type="ECO:0000313" key="2">
    <source>
        <dbReference type="EMBL" id="KRM35866.1"/>
    </source>
</evidence>
<reference evidence="2 3" key="1">
    <citation type="journal article" date="2015" name="Genome Announc.">
        <title>Expanding the biotechnology potential of lactobacilli through comparative genomics of 213 strains and associated genera.</title>
        <authorList>
            <person name="Sun Z."/>
            <person name="Harris H.M."/>
            <person name="McCann A."/>
            <person name="Guo C."/>
            <person name="Argimon S."/>
            <person name="Zhang W."/>
            <person name="Yang X."/>
            <person name="Jeffery I.B."/>
            <person name="Cooney J.C."/>
            <person name="Kagawa T.F."/>
            <person name="Liu W."/>
            <person name="Song Y."/>
            <person name="Salvetti E."/>
            <person name="Wrobel A."/>
            <person name="Rasinkangas P."/>
            <person name="Parkhill J."/>
            <person name="Rea M.C."/>
            <person name="O'Sullivan O."/>
            <person name="Ritari J."/>
            <person name="Douillard F.P."/>
            <person name="Paul Ross R."/>
            <person name="Yang R."/>
            <person name="Briner A.E."/>
            <person name="Felis G.E."/>
            <person name="de Vos W.M."/>
            <person name="Barrangou R."/>
            <person name="Klaenhammer T.R."/>
            <person name="Caufield P.W."/>
            <person name="Cui Y."/>
            <person name="Zhang H."/>
            <person name="O'Toole P.W."/>
        </authorList>
    </citation>
    <scope>NUCLEOTIDE SEQUENCE [LARGE SCALE GENOMIC DNA]</scope>
    <source>
        <strain evidence="2 3">DSM 18390</strain>
    </source>
</reference>
<protein>
    <recommendedName>
        <fullName evidence="4">YcaO domain-containing protein</fullName>
    </recommendedName>
</protein>
<evidence type="ECO:0008006" key="4">
    <source>
        <dbReference type="Google" id="ProtNLM"/>
    </source>
</evidence>
<feature type="transmembrane region" description="Helical" evidence="1">
    <location>
        <begin position="63"/>
        <end position="82"/>
    </location>
</feature>
<proteinExistence type="predicted"/>
<gene>
    <name evidence="2" type="ORF">FD47_GL000752</name>
</gene>
<keyword evidence="1" id="KW-0472">Membrane</keyword>
<dbReference type="EMBL" id="AZFZ01000178">
    <property type="protein sequence ID" value="KRM35866.1"/>
    <property type="molecule type" value="Genomic_DNA"/>
</dbReference>
<dbReference type="AlphaFoldDB" id="A0A0R1Y0U2"/>
<dbReference type="Proteomes" id="UP000051010">
    <property type="component" value="Unassembled WGS sequence"/>
</dbReference>
<accession>A0A0R1Y0U2</accession>
<name>A0A0R1Y0U2_9LACO</name>